<accession>A0A8S9QGQ5</accession>
<organism evidence="3 4">
    <name type="scientific">Brassica cretica</name>
    <name type="common">Mustard</name>
    <dbReference type="NCBI Taxonomy" id="69181"/>
    <lineage>
        <taxon>Eukaryota</taxon>
        <taxon>Viridiplantae</taxon>
        <taxon>Streptophyta</taxon>
        <taxon>Embryophyta</taxon>
        <taxon>Tracheophyta</taxon>
        <taxon>Spermatophyta</taxon>
        <taxon>Magnoliopsida</taxon>
        <taxon>eudicotyledons</taxon>
        <taxon>Gunneridae</taxon>
        <taxon>Pentapetalae</taxon>
        <taxon>rosids</taxon>
        <taxon>malvids</taxon>
        <taxon>Brassicales</taxon>
        <taxon>Brassicaceae</taxon>
        <taxon>Brassiceae</taxon>
        <taxon>Brassica</taxon>
    </lineage>
</organism>
<feature type="region of interest" description="Disordered" evidence="2">
    <location>
        <begin position="1"/>
        <end position="30"/>
    </location>
</feature>
<gene>
    <name evidence="3" type="ORF">F2Q69_00024065</name>
</gene>
<keyword evidence="1" id="KW-0175">Coiled coil</keyword>
<evidence type="ECO:0000313" key="4">
    <source>
        <dbReference type="Proteomes" id="UP000712600"/>
    </source>
</evidence>
<feature type="coiled-coil region" evidence="1">
    <location>
        <begin position="483"/>
        <end position="510"/>
    </location>
</feature>
<dbReference type="AlphaFoldDB" id="A0A8S9QGQ5"/>
<reference evidence="3" key="1">
    <citation type="submission" date="2019-12" db="EMBL/GenBank/DDBJ databases">
        <title>Genome sequencing and annotation of Brassica cretica.</title>
        <authorList>
            <person name="Studholme D.J."/>
            <person name="Sarris P."/>
        </authorList>
    </citation>
    <scope>NUCLEOTIDE SEQUENCE</scope>
    <source>
        <strain evidence="3">PFS-109/04</strain>
        <tissue evidence="3">Leaf</tissue>
    </source>
</reference>
<proteinExistence type="predicted"/>
<feature type="compositionally biased region" description="Polar residues" evidence="2">
    <location>
        <begin position="19"/>
        <end position="30"/>
    </location>
</feature>
<dbReference type="Proteomes" id="UP000712600">
    <property type="component" value="Unassembled WGS sequence"/>
</dbReference>
<feature type="region of interest" description="Disordered" evidence="2">
    <location>
        <begin position="233"/>
        <end position="268"/>
    </location>
</feature>
<sequence>MEGFRSRLSESEKGKGVASSLSPSIDQSSGSKLLGVAARARRDISGDVADLIVGRLDGAVNIPNNLGKNDEVVGSDSDLLSVRVENNGGKAVAVDARDGSVDLKSAEVVWCRSFPFRLGQDWEDVLPTQSSVGTVQQERGSFDRKRIRRQRKRIAKVDWASNLPCGETKGRRMKLDLMGQTSKAYPSYSDILRAQLGGENFTAATESEDHGGEMLDPKGGESNLAANEAVVEGSIDPVVDAHPSKKKKKKKKTAGSTEKAGADPKNEVDRLLSGVGAAKTDRVPDGVPAGGSTDLVGKVVPLGTKRGRVIDRDFPEPSGKKPCRSEDDLPLALKETSSLVERDLRPWGGPDPPFKKPLLASSEHLSFRYNKDAPFASDPDSCAELVRRIRGGMHMMPQISEFAFPDGFRESAFLYAIIRKNQLILDYEMTLRKMASDFSEAKTVIETKDAEIAKLKKDALDKAKGMVAERSRYFRERKQAIETAASLEELENARSKIAQLEAEKADEAGRTKRAIDRMRQTHRRELSSATSCIGAAVTDCFEKFRQYITDRDRREMKLLLHGQAFGTLESMGTLEEFGMHIPKKLKDALATNEAMFRKGMEEVTVVGITEQDFVLPRFPGLDALQVVNQLGSNMGTVGPATASALRSPVLGSEHPVTASSSSSCDRSKHTISGVHVGRPLGSALGVSTQETLTERRGPPIADSKGMEVAGVTGAAASSPIAED</sequence>
<name>A0A8S9QGQ5_BRACR</name>
<evidence type="ECO:0000256" key="2">
    <source>
        <dbReference type="SAM" id="MobiDB-lite"/>
    </source>
</evidence>
<feature type="compositionally biased region" description="Basic and acidic residues" evidence="2">
    <location>
        <begin position="1"/>
        <end position="15"/>
    </location>
</feature>
<evidence type="ECO:0000313" key="3">
    <source>
        <dbReference type="EMBL" id="KAF3538882.1"/>
    </source>
</evidence>
<protein>
    <submittedName>
        <fullName evidence="3">Uncharacterized protein</fullName>
    </submittedName>
</protein>
<evidence type="ECO:0000256" key="1">
    <source>
        <dbReference type="SAM" id="Coils"/>
    </source>
</evidence>
<feature type="region of interest" description="Disordered" evidence="2">
    <location>
        <begin position="651"/>
        <end position="723"/>
    </location>
</feature>
<comment type="caution">
    <text evidence="3">The sequence shown here is derived from an EMBL/GenBank/DDBJ whole genome shotgun (WGS) entry which is preliminary data.</text>
</comment>
<dbReference type="EMBL" id="QGKX02001290">
    <property type="protein sequence ID" value="KAF3538882.1"/>
    <property type="molecule type" value="Genomic_DNA"/>
</dbReference>
<feature type="compositionally biased region" description="Basic residues" evidence="2">
    <location>
        <begin position="244"/>
        <end position="253"/>
    </location>
</feature>